<evidence type="ECO:0000313" key="5">
    <source>
        <dbReference type="Proteomes" id="UP000183585"/>
    </source>
</evidence>
<dbReference type="Proteomes" id="UP000183585">
    <property type="component" value="Unassembled WGS sequence"/>
</dbReference>
<dbReference type="InterPro" id="IPR016032">
    <property type="entry name" value="Sig_transdc_resp-reg_C-effctor"/>
</dbReference>
<dbReference type="InterPro" id="IPR036388">
    <property type="entry name" value="WH-like_DNA-bd_sf"/>
</dbReference>
<dbReference type="Pfam" id="PF13191">
    <property type="entry name" value="AAA_16"/>
    <property type="match status" value="1"/>
</dbReference>
<dbReference type="InterPro" id="IPR041664">
    <property type="entry name" value="AAA_16"/>
</dbReference>
<dbReference type="GO" id="GO:0003677">
    <property type="term" value="F:DNA binding"/>
    <property type="evidence" value="ECO:0007669"/>
    <property type="project" value="InterPro"/>
</dbReference>
<dbReference type="PANTHER" id="PTHR16305:SF35">
    <property type="entry name" value="TRANSCRIPTIONAL ACTIVATOR DOMAIN"/>
    <property type="match status" value="1"/>
</dbReference>
<dbReference type="SMART" id="SM00421">
    <property type="entry name" value="HTH_LUXR"/>
    <property type="match status" value="1"/>
</dbReference>
<reference evidence="5" key="1">
    <citation type="submission" date="2016-06" db="EMBL/GenBank/DDBJ databases">
        <authorList>
            <person name="Varghese N."/>
            <person name="Submissions Spin"/>
        </authorList>
    </citation>
    <scope>NUCLEOTIDE SEQUENCE [LARGE SCALE GENOMIC DNA]</scope>
    <source>
        <strain evidence="5">DSM 43168</strain>
    </source>
</reference>
<dbReference type="PROSITE" id="PS50043">
    <property type="entry name" value="HTH_LUXR_2"/>
    <property type="match status" value="1"/>
</dbReference>
<gene>
    <name evidence="4" type="ORF">GA0070563_11677</name>
</gene>
<keyword evidence="5" id="KW-1185">Reference proteome</keyword>
<dbReference type="AlphaFoldDB" id="A0A1C5AQD6"/>
<proteinExistence type="predicted"/>
<dbReference type="PANTHER" id="PTHR16305">
    <property type="entry name" value="TESTICULAR SOLUBLE ADENYLYL CYCLASE"/>
    <property type="match status" value="1"/>
</dbReference>
<dbReference type="InterPro" id="IPR027417">
    <property type="entry name" value="P-loop_NTPase"/>
</dbReference>
<name>A0A1C5AQD6_9ACTN</name>
<dbReference type="Pfam" id="PF00196">
    <property type="entry name" value="GerE"/>
    <property type="match status" value="1"/>
</dbReference>
<feature type="domain" description="HTH luxR-type" evidence="3">
    <location>
        <begin position="897"/>
        <end position="964"/>
    </location>
</feature>
<keyword evidence="1" id="KW-0547">Nucleotide-binding</keyword>
<accession>A0A1C5AQD6</accession>
<dbReference type="GO" id="GO:0005737">
    <property type="term" value="C:cytoplasm"/>
    <property type="evidence" value="ECO:0007669"/>
    <property type="project" value="TreeGrafter"/>
</dbReference>
<dbReference type="SUPFAM" id="SSF52540">
    <property type="entry name" value="P-loop containing nucleoside triphosphate hydrolases"/>
    <property type="match status" value="1"/>
</dbReference>
<dbReference type="InterPro" id="IPR000792">
    <property type="entry name" value="Tscrpt_reg_LuxR_C"/>
</dbReference>
<evidence type="ECO:0000256" key="2">
    <source>
        <dbReference type="ARBA" id="ARBA00022840"/>
    </source>
</evidence>
<organism evidence="4 5">
    <name type="scientific">Micromonospora carbonacea</name>
    <dbReference type="NCBI Taxonomy" id="47853"/>
    <lineage>
        <taxon>Bacteria</taxon>
        <taxon>Bacillati</taxon>
        <taxon>Actinomycetota</taxon>
        <taxon>Actinomycetes</taxon>
        <taxon>Micromonosporales</taxon>
        <taxon>Micromonosporaceae</taxon>
        <taxon>Micromonospora</taxon>
    </lineage>
</organism>
<dbReference type="GO" id="GO:0004016">
    <property type="term" value="F:adenylate cyclase activity"/>
    <property type="evidence" value="ECO:0007669"/>
    <property type="project" value="TreeGrafter"/>
</dbReference>
<dbReference type="SUPFAM" id="SSF46894">
    <property type="entry name" value="C-terminal effector domain of the bipartite response regulators"/>
    <property type="match status" value="1"/>
</dbReference>
<dbReference type="CDD" id="cd06170">
    <property type="entry name" value="LuxR_C_like"/>
    <property type="match status" value="1"/>
</dbReference>
<evidence type="ECO:0000313" key="4">
    <source>
        <dbReference type="EMBL" id="SCF47439.1"/>
    </source>
</evidence>
<dbReference type="GO" id="GO:0005524">
    <property type="term" value="F:ATP binding"/>
    <property type="evidence" value="ECO:0007669"/>
    <property type="project" value="UniProtKB-KW"/>
</dbReference>
<evidence type="ECO:0000259" key="3">
    <source>
        <dbReference type="PROSITE" id="PS50043"/>
    </source>
</evidence>
<dbReference type="STRING" id="47853.TK50_01195"/>
<dbReference type="EMBL" id="FMCT01000016">
    <property type="protein sequence ID" value="SCF47439.1"/>
    <property type="molecule type" value="Genomic_DNA"/>
</dbReference>
<sequence>MSAGDHHPELPVLVGRDAERALLREALEQARAGCGGAIFLVGGDGLGKSRLTLEATHHGRQAGMAVLLGRAGSTGRAVALRPLTEALAPLSRTGPVLEHASLRPYRSALGRLIPVDLAAGAAGSPSPVLLAEAVLRLLSVTGAGRGCLLALEDLHDTDAATLAVVEYLADNLADQGTLLLATLRAEPGPAWDLAQALGRRYSGTVLRLGPLGRHAVRLLVASRLGLDAERIAEPVLDRLCRDSAGNPFLAAELLRAMLDSGNLVVQADGCRLVDGVRTEVPTTVRRSVTDQAERLGPAGRHLLTAAAVIGGRFPVSVLGLALKMGQDDLLGHLRAAVTAGLVTAEGGDHDWYAFHTTTTPVALLGQLTPTDQAALADQAVDAVNELHPGLPGEWCRFTARLTRLAGDVPGAVRLLALAGRRDLNAGRLGSAAATLDEAWRLATAGVDVALRADVLHELLCALLESGEARRGLRLLDSLDDLCHPAVPPERLAAVHVLFARLALLAGRRADAAAQLESARTLLGPGASERQTAPVDAVAAHLGLDAPGRATRLATRAAAAAESAGLPGVACLGWQARGVLARRTGPEGAQPCFTRMRRIAERHHLPLWRTRAAVLLAEQRRLLTGDADGLARGAERARQLGAHALRHAVEVRLAWDLALRAEYAEAERLVGECAAEAQRLGLGESGPLLSLVRAVCAGHRGRRHELDAVLADLPGDGGEAAALAYGMAGAVCALLEEDPVRARRELDRAAAYDAGCPAPYPLAGQHGLALLLAVLRGDADGVRCGDAGGTPAGRLHWNRQFALLARAVLLGRRGDREAAGATVAALRRAPAHPVALHLGLRLVAPCAHADRWGEPVDWLRGAEEYFRLAGVPAPARACRAQLRDLGVVVPHRRTGSRVPQPLRMIGVTEREYEVLQLMADWSDNRRIASELFISPRTVEKHVASLIAKTEQANRAALSRYAARVREQVRPD</sequence>
<dbReference type="Gene3D" id="1.10.10.10">
    <property type="entry name" value="Winged helix-like DNA-binding domain superfamily/Winged helix DNA-binding domain"/>
    <property type="match status" value="1"/>
</dbReference>
<protein>
    <submittedName>
        <fullName evidence="4">Regulatory protein, luxR family</fullName>
    </submittedName>
</protein>
<dbReference type="RefSeq" id="WP_074478147.1">
    <property type="nucleotide sequence ID" value="NZ_FMCT01000016.1"/>
</dbReference>
<keyword evidence="2" id="KW-0067">ATP-binding</keyword>
<dbReference type="GO" id="GO:0006355">
    <property type="term" value="P:regulation of DNA-templated transcription"/>
    <property type="evidence" value="ECO:0007669"/>
    <property type="project" value="InterPro"/>
</dbReference>
<evidence type="ECO:0000256" key="1">
    <source>
        <dbReference type="ARBA" id="ARBA00022741"/>
    </source>
</evidence>
<dbReference type="PRINTS" id="PR00038">
    <property type="entry name" value="HTHLUXR"/>
</dbReference>